<dbReference type="Gramene" id="TraesLAC7A03G03919470.1">
    <property type="protein sequence ID" value="TraesLAC7A03G03919470.1.CDS1"/>
    <property type="gene ID" value="TraesLAC7A03G03919470"/>
</dbReference>
<dbReference type="Gramene" id="TraesLDM7A03G03969130.1">
    <property type="protein sequence ID" value="TraesLDM7A03G03969130.1.CDS1"/>
    <property type="gene ID" value="TraesLDM7A03G03969130"/>
</dbReference>
<dbReference type="EnsemblPlants" id="TraesCS7A02G382400.1">
    <property type="protein sequence ID" value="TraesCS7A02G382400.1.cds1"/>
    <property type="gene ID" value="TraesCS7A02G382400"/>
</dbReference>
<feature type="region of interest" description="Disordered" evidence="1">
    <location>
        <begin position="77"/>
        <end position="97"/>
    </location>
</feature>
<dbReference type="Gramene" id="TraesMAC7A03G03965200.1">
    <property type="protein sequence ID" value="TraesMAC7A03G03965200.1.CDS1"/>
    <property type="gene ID" value="TraesMAC7A03G03965200"/>
</dbReference>
<dbReference type="Gramene" id="TraesJUL7A03G04002590.1">
    <property type="protein sequence ID" value="TraesJUL7A03G04002590.1.CDS1"/>
    <property type="gene ID" value="TraesJUL7A03G04002590"/>
</dbReference>
<keyword evidence="3" id="KW-1185">Reference proteome</keyword>
<proteinExistence type="predicted"/>
<accession>A0A3B6RJM4</accession>
<sequence length="97" mass="10153">MMRLSGLELHLARRSTSVMRSTDGTSSRFAAISSPAAGTEVACPAAGAEASEIRKVEPVGGWQQAMRLGGGAAGLVRAGERRREKRGRGGGWNLLDT</sequence>
<evidence type="ECO:0000313" key="2">
    <source>
        <dbReference type="EnsemblPlants" id="TraesCS7A02G382400.1.cds1"/>
    </source>
</evidence>
<protein>
    <submittedName>
        <fullName evidence="2">Uncharacterized protein</fullName>
    </submittedName>
</protein>
<evidence type="ECO:0000256" key="1">
    <source>
        <dbReference type="SAM" id="MobiDB-lite"/>
    </source>
</evidence>
<dbReference type="Gramene" id="TraesJAG7A03G03947720.1">
    <property type="protein sequence ID" value="TraesJAG7A03G03947720.1.CDS1"/>
    <property type="gene ID" value="TraesJAG7A03G03947720"/>
</dbReference>
<organism evidence="2">
    <name type="scientific">Triticum aestivum</name>
    <name type="common">Wheat</name>
    <dbReference type="NCBI Taxonomy" id="4565"/>
    <lineage>
        <taxon>Eukaryota</taxon>
        <taxon>Viridiplantae</taxon>
        <taxon>Streptophyta</taxon>
        <taxon>Embryophyta</taxon>
        <taxon>Tracheophyta</taxon>
        <taxon>Spermatophyta</taxon>
        <taxon>Magnoliopsida</taxon>
        <taxon>Liliopsida</taxon>
        <taxon>Poales</taxon>
        <taxon>Poaceae</taxon>
        <taxon>BOP clade</taxon>
        <taxon>Pooideae</taxon>
        <taxon>Triticodae</taxon>
        <taxon>Triticeae</taxon>
        <taxon>Triticinae</taxon>
        <taxon>Triticum</taxon>
    </lineage>
</organism>
<evidence type="ECO:0000313" key="3">
    <source>
        <dbReference type="Proteomes" id="UP000019116"/>
    </source>
</evidence>
<name>A0A3B6RJM4_WHEAT</name>
<dbReference type="Proteomes" id="UP000019116">
    <property type="component" value="Chromosome 7A"/>
</dbReference>
<reference evidence="2" key="1">
    <citation type="submission" date="2018-08" db="EMBL/GenBank/DDBJ databases">
        <authorList>
            <person name="Rossello M."/>
        </authorList>
    </citation>
    <scope>NUCLEOTIDE SEQUENCE [LARGE SCALE GENOMIC DNA]</scope>
    <source>
        <strain evidence="2">cv. Chinese Spring</strain>
    </source>
</reference>
<dbReference type="Gramene" id="TraesSYM7A03G03919420.1">
    <property type="protein sequence ID" value="TraesSYM7A03G03919420.1.CDS1"/>
    <property type="gene ID" value="TraesSYM7A03G03919420"/>
</dbReference>
<dbReference type="AlphaFoldDB" id="A0A3B6RJM4"/>
<dbReference type="Gramene" id="TraesCS7A02G382400.1">
    <property type="protein sequence ID" value="TraesCS7A02G382400.1.cds1"/>
    <property type="gene ID" value="TraesCS7A02G382400"/>
</dbReference>
<dbReference type="Gramene" id="TraesNOR7A03G04009490.1">
    <property type="protein sequence ID" value="TraesNOR7A03G04009490.1.CDS1"/>
    <property type="gene ID" value="TraesNOR7A03G04009490"/>
</dbReference>
<dbReference type="Gramene" id="TraesARI7A03G03939700.1">
    <property type="protein sequence ID" value="TraesARI7A03G03939700.1.CDS1"/>
    <property type="gene ID" value="TraesARI7A03G03939700"/>
</dbReference>
<dbReference type="Gramene" id="TraesSTA7A03G03957390.1">
    <property type="protein sequence ID" value="TraesSTA7A03G03957390.1.CDS1"/>
    <property type="gene ID" value="TraesSTA7A03G03957390"/>
</dbReference>
<reference evidence="2" key="2">
    <citation type="submission" date="2018-10" db="UniProtKB">
        <authorList>
            <consortium name="EnsemblPlants"/>
        </authorList>
    </citation>
    <scope>IDENTIFICATION</scope>
</reference>
<dbReference type="Gramene" id="TraesCS7A03G0927000.1">
    <property type="protein sequence ID" value="TraesCS7A03G0927000.1.CDS1"/>
    <property type="gene ID" value="TraesCS7A03G0927000"/>
</dbReference>